<sequence>MAGANKRTRGMLMVLGLLFIATIVIICLTYDSDQPQQSFKSRPLSWDVLTNTAPPTTTTTTTTTSTTTTTTTTSTPPTTTTTTPTTTTTTTTPATTTTPTTTTTPSTTTTDVPSTSREPSPSTPPSPPTSAITTTPDSPPPLTSTTTTQSPQPQPDESRTTTQISTTTPPTPSPTTMTPESSSITESSPLSTQESTNTTSEATTPTTEPYDKTSTITANTSESTTGSPSCTSPAPIPYPQPTASKSANVCMTAACKTLAARMLDMMDHSITRPCEDFYQYACGGVMDDLFLDPENPQKETRHFIMEHLKSLSPEDPELGPLKVFYDSCTAAEVESRNRTFWLSNINAALDTVDSIGPWLAEESGSADDSLISITQILVGMMKIDFAPFFDLLLDVSEDGTDRFVLKLTPPVLLSPFSKDMGWAVCYSEHLNRTLEALGSPSSSYDLNEDYEKYLECIREGTGLHARLAQMTRAVKELGLMHHFNNTNHKQGAEGQLVDSLMDTEFLLIDMSKALPSKSKLREAHLKKDFKNVTLSYLEDKFNFPMFKVEWVALVEGLFGHAVDPDNVTIHVYFDDDLHAALDEIDFIGDVIKLRRIMLILLAERLYTDLVEPAQHALGKLEYCLRVTTELLGDFVSTLYLKNLPRLQERQQKMKEVIKANKEAAEQELLHQPELKPEEMEMWLSKLRSMSGEMASPEPSHYLLPGINETTLSDNFIDNSLILLTRHRSLMYQHFLSSISSPAVLWSHFLKPFSQFGISLYAPNKFLIPYGAMEAPFFFWDVPDYINYAGIGHMIAHELIHGFDETGIRYNGTQRQILEGYNYLIELSECLSEQYRAPQSLEAASGLLANFTLERLPLNEVLAGSGAVRLAWEAYELFRSQKDKGKGTPTMYTVPDAPQLPWLDLNPQQLYFLRIAQVHCSATSDIHMLPLMEKEHLPSRLWVKLVLQNEPLFTEAFSCSTPLHRQCPYILGSVPAPSTP</sequence>
<evidence type="ECO:0000256" key="6">
    <source>
        <dbReference type="ARBA" id="ARBA00022833"/>
    </source>
</evidence>
<evidence type="ECO:0000256" key="8">
    <source>
        <dbReference type="SAM" id="MobiDB-lite"/>
    </source>
</evidence>
<evidence type="ECO:0000259" key="9">
    <source>
        <dbReference type="Pfam" id="PF01431"/>
    </source>
</evidence>
<dbReference type="InterPro" id="IPR008753">
    <property type="entry name" value="Peptidase_M13_N"/>
</dbReference>
<comment type="similarity">
    <text evidence="2">Belongs to the peptidase M13 family.</text>
</comment>
<dbReference type="SUPFAM" id="SSF55486">
    <property type="entry name" value="Metalloproteases ('zincins'), catalytic domain"/>
    <property type="match status" value="1"/>
</dbReference>
<feature type="compositionally biased region" description="Low complexity" evidence="8">
    <location>
        <begin position="52"/>
        <end position="120"/>
    </location>
</feature>
<keyword evidence="5" id="KW-0378">Hydrolase</keyword>
<evidence type="ECO:0000256" key="1">
    <source>
        <dbReference type="ARBA" id="ARBA00001947"/>
    </source>
</evidence>
<feature type="compositionally biased region" description="Polar residues" evidence="8">
    <location>
        <begin position="212"/>
        <end position="232"/>
    </location>
</feature>
<gene>
    <name evidence="11" type="ORF">O3P69_015265</name>
</gene>
<dbReference type="GO" id="GO:0006508">
    <property type="term" value="P:proteolysis"/>
    <property type="evidence" value="ECO:0007669"/>
    <property type="project" value="UniProtKB-KW"/>
</dbReference>
<dbReference type="Proteomes" id="UP001487740">
    <property type="component" value="Unassembled WGS sequence"/>
</dbReference>
<dbReference type="EMBL" id="JARAKH010000039">
    <property type="protein sequence ID" value="KAK8382207.1"/>
    <property type="molecule type" value="Genomic_DNA"/>
</dbReference>
<dbReference type="InterPro" id="IPR000718">
    <property type="entry name" value="Peptidase_M13"/>
</dbReference>
<comment type="cofactor">
    <cofactor evidence="1">
        <name>Zn(2+)</name>
        <dbReference type="ChEBI" id="CHEBI:29105"/>
    </cofactor>
</comment>
<evidence type="ECO:0000259" key="10">
    <source>
        <dbReference type="Pfam" id="PF05649"/>
    </source>
</evidence>
<dbReference type="PROSITE" id="PS51885">
    <property type="entry name" value="NEPRILYSIN"/>
    <property type="match status" value="1"/>
</dbReference>
<accession>A0AAW0T4L5</accession>
<comment type="caution">
    <text evidence="11">The sequence shown here is derived from an EMBL/GenBank/DDBJ whole genome shotgun (WGS) entry which is preliminary data.</text>
</comment>
<dbReference type="InterPro" id="IPR018497">
    <property type="entry name" value="Peptidase_M13_C"/>
</dbReference>
<dbReference type="InterPro" id="IPR042089">
    <property type="entry name" value="Peptidase_M13_dom_2"/>
</dbReference>
<feature type="compositionally biased region" description="Low complexity" evidence="8">
    <location>
        <begin position="160"/>
        <end position="208"/>
    </location>
</feature>
<reference evidence="11 12" key="1">
    <citation type="submission" date="2023-03" db="EMBL/GenBank/DDBJ databases">
        <title>High-quality genome of Scylla paramamosain provides insights in environmental adaptation.</title>
        <authorList>
            <person name="Zhang L."/>
        </authorList>
    </citation>
    <scope>NUCLEOTIDE SEQUENCE [LARGE SCALE GENOMIC DNA]</scope>
    <source>
        <strain evidence="11">LZ_2023a</strain>
        <tissue evidence="11">Muscle</tissue>
    </source>
</reference>
<evidence type="ECO:0000313" key="11">
    <source>
        <dbReference type="EMBL" id="KAK8382208.1"/>
    </source>
</evidence>
<organism evidence="11 12">
    <name type="scientific">Scylla paramamosain</name>
    <name type="common">Mud crab</name>
    <dbReference type="NCBI Taxonomy" id="85552"/>
    <lineage>
        <taxon>Eukaryota</taxon>
        <taxon>Metazoa</taxon>
        <taxon>Ecdysozoa</taxon>
        <taxon>Arthropoda</taxon>
        <taxon>Crustacea</taxon>
        <taxon>Multicrustacea</taxon>
        <taxon>Malacostraca</taxon>
        <taxon>Eumalacostraca</taxon>
        <taxon>Eucarida</taxon>
        <taxon>Decapoda</taxon>
        <taxon>Pleocyemata</taxon>
        <taxon>Brachyura</taxon>
        <taxon>Eubrachyura</taxon>
        <taxon>Portunoidea</taxon>
        <taxon>Portunidae</taxon>
        <taxon>Portuninae</taxon>
        <taxon>Scylla</taxon>
    </lineage>
</organism>
<dbReference type="Gene3D" id="1.10.1380.10">
    <property type="entry name" value="Neutral endopeptidase , domain2"/>
    <property type="match status" value="1"/>
</dbReference>
<keyword evidence="3" id="KW-0645">Protease</keyword>
<keyword evidence="6" id="KW-0862">Zinc</keyword>
<evidence type="ECO:0000256" key="5">
    <source>
        <dbReference type="ARBA" id="ARBA00022801"/>
    </source>
</evidence>
<name>A0AAW0T4L5_SCYPA</name>
<dbReference type="GO" id="GO:0046872">
    <property type="term" value="F:metal ion binding"/>
    <property type="evidence" value="ECO:0007669"/>
    <property type="project" value="UniProtKB-KW"/>
</dbReference>
<feature type="domain" description="Peptidase M13 C-terminal" evidence="9">
    <location>
        <begin position="759"/>
        <end position="959"/>
    </location>
</feature>
<dbReference type="GO" id="GO:0005886">
    <property type="term" value="C:plasma membrane"/>
    <property type="evidence" value="ECO:0007669"/>
    <property type="project" value="TreeGrafter"/>
</dbReference>
<evidence type="ECO:0000256" key="2">
    <source>
        <dbReference type="ARBA" id="ARBA00007357"/>
    </source>
</evidence>
<protein>
    <submittedName>
        <fullName evidence="11">Uncharacterized protein</fullName>
    </submittedName>
</protein>
<dbReference type="PANTHER" id="PTHR11733:SF222">
    <property type="entry name" value="IP12942P"/>
    <property type="match status" value="1"/>
</dbReference>
<keyword evidence="7" id="KW-0482">Metalloprotease</keyword>
<dbReference type="EMBL" id="JARAKH010000039">
    <property type="protein sequence ID" value="KAK8382209.1"/>
    <property type="molecule type" value="Genomic_DNA"/>
</dbReference>
<dbReference type="Pfam" id="PF05649">
    <property type="entry name" value="Peptidase_M13_N"/>
    <property type="match status" value="1"/>
</dbReference>
<feature type="domain" description="Peptidase M13 N-terminal" evidence="10">
    <location>
        <begin position="273"/>
        <end position="694"/>
    </location>
</feature>
<dbReference type="Gene3D" id="3.40.390.10">
    <property type="entry name" value="Collagenase (Catalytic Domain)"/>
    <property type="match status" value="1"/>
</dbReference>
<keyword evidence="4" id="KW-0479">Metal-binding</keyword>
<proteinExistence type="inferred from homology"/>
<evidence type="ECO:0000256" key="3">
    <source>
        <dbReference type="ARBA" id="ARBA00022670"/>
    </source>
</evidence>
<dbReference type="Pfam" id="PF01431">
    <property type="entry name" value="Peptidase_M13"/>
    <property type="match status" value="1"/>
</dbReference>
<feature type="region of interest" description="Disordered" evidence="8">
    <location>
        <begin position="47"/>
        <end position="243"/>
    </location>
</feature>
<evidence type="ECO:0000256" key="7">
    <source>
        <dbReference type="ARBA" id="ARBA00023049"/>
    </source>
</evidence>
<dbReference type="PANTHER" id="PTHR11733">
    <property type="entry name" value="ZINC METALLOPROTEASE FAMILY M13 NEPRILYSIN-RELATED"/>
    <property type="match status" value="1"/>
</dbReference>
<evidence type="ECO:0000256" key="4">
    <source>
        <dbReference type="ARBA" id="ARBA00022723"/>
    </source>
</evidence>
<dbReference type="InterPro" id="IPR024079">
    <property type="entry name" value="MetalloPept_cat_dom_sf"/>
</dbReference>
<dbReference type="GO" id="GO:0004222">
    <property type="term" value="F:metalloendopeptidase activity"/>
    <property type="evidence" value="ECO:0007669"/>
    <property type="project" value="InterPro"/>
</dbReference>
<keyword evidence="12" id="KW-1185">Reference proteome</keyword>
<evidence type="ECO:0000313" key="12">
    <source>
        <dbReference type="Proteomes" id="UP001487740"/>
    </source>
</evidence>
<dbReference type="AlphaFoldDB" id="A0AAW0T4L5"/>
<dbReference type="PRINTS" id="PR00786">
    <property type="entry name" value="NEPRILYSIN"/>
</dbReference>
<dbReference type="EMBL" id="JARAKH010000039">
    <property type="protein sequence ID" value="KAK8382208.1"/>
    <property type="molecule type" value="Genomic_DNA"/>
</dbReference>